<protein>
    <recommendedName>
        <fullName evidence="3">HNH endonuclease</fullName>
    </recommendedName>
</protein>
<accession>A0A7I7WV04</accession>
<evidence type="ECO:0000313" key="1">
    <source>
        <dbReference type="EMBL" id="BBZ20882.1"/>
    </source>
</evidence>
<evidence type="ECO:0008006" key="3">
    <source>
        <dbReference type="Google" id="ProtNLM"/>
    </source>
</evidence>
<dbReference type="EMBL" id="AP022608">
    <property type="protein sequence ID" value="BBZ20882.1"/>
    <property type="molecule type" value="Genomic_DNA"/>
</dbReference>
<gene>
    <name evidence="1" type="ORF">MGAD_52170</name>
</gene>
<reference evidence="1 2" key="1">
    <citation type="journal article" date="2019" name="Emerg. Microbes Infect.">
        <title>Comprehensive subspecies identification of 175 nontuberculous mycobacteria species based on 7547 genomic profiles.</title>
        <authorList>
            <person name="Matsumoto Y."/>
            <person name="Kinjo T."/>
            <person name="Motooka D."/>
            <person name="Nabeya D."/>
            <person name="Jung N."/>
            <person name="Uechi K."/>
            <person name="Horii T."/>
            <person name="Iida T."/>
            <person name="Fujita J."/>
            <person name="Nakamura S."/>
        </authorList>
    </citation>
    <scope>NUCLEOTIDE SEQUENCE [LARGE SCALE GENOMIC DNA]</scope>
    <source>
        <strain evidence="1 2">JCM 12688</strain>
    </source>
</reference>
<dbReference type="AlphaFoldDB" id="A0A7I7WV04"/>
<evidence type="ECO:0000313" key="2">
    <source>
        <dbReference type="Proteomes" id="UP000466187"/>
    </source>
</evidence>
<sequence length="106" mass="11758">MNRVSVGLHAWGNVVPACKPCNDAKADNAWASHPRLDNDRRAMIQAYIDEFGYAPVVDELRVVIEKLYELADRQTRALIEFGLIASQPYIAGLHASPPGSRENRIG</sequence>
<name>A0A7I7WV04_MYCGU</name>
<dbReference type="Proteomes" id="UP000466187">
    <property type="component" value="Chromosome"/>
</dbReference>
<proteinExistence type="predicted"/>
<dbReference type="KEGG" id="mgad:MGAD_52170"/>
<organism evidence="1 2">
    <name type="scientific">Mycolicibacterium gadium</name>
    <name type="common">Mycobacterium gadium</name>
    <dbReference type="NCBI Taxonomy" id="1794"/>
    <lineage>
        <taxon>Bacteria</taxon>
        <taxon>Bacillati</taxon>
        <taxon>Actinomycetota</taxon>
        <taxon>Actinomycetes</taxon>
        <taxon>Mycobacteriales</taxon>
        <taxon>Mycobacteriaceae</taxon>
        <taxon>Mycolicibacterium</taxon>
    </lineage>
</organism>